<dbReference type="InterPro" id="IPR006311">
    <property type="entry name" value="TAT_signal"/>
</dbReference>
<dbReference type="Pfam" id="PF07732">
    <property type="entry name" value="Cu-oxidase_3"/>
    <property type="match status" value="1"/>
</dbReference>
<evidence type="ECO:0000256" key="2">
    <source>
        <dbReference type="ARBA" id="ARBA00011245"/>
    </source>
</evidence>
<name>A0A9X4LZY3_9ACTN</name>
<dbReference type="PANTHER" id="PTHR48267:SF1">
    <property type="entry name" value="BILIRUBIN OXIDASE"/>
    <property type="match status" value="1"/>
</dbReference>
<evidence type="ECO:0000256" key="9">
    <source>
        <dbReference type="ARBA" id="ARBA00048092"/>
    </source>
</evidence>
<dbReference type="GO" id="GO:0016491">
    <property type="term" value="F:oxidoreductase activity"/>
    <property type="evidence" value="ECO:0007669"/>
    <property type="project" value="UniProtKB-KW"/>
</dbReference>
<gene>
    <name evidence="12" type="ORF">NVS88_07930</name>
</gene>
<proteinExistence type="inferred from homology"/>
<comment type="catalytic activity">
    <reaction evidence="9">
        <text>4 Cu(+) + O2 + 4 H(+) = 4 Cu(2+) + 2 H2O</text>
        <dbReference type="Rhea" id="RHEA:30083"/>
        <dbReference type="ChEBI" id="CHEBI:15377"/>
        <dbReference type="ChEBI" id="CHEBI:15378"/>
        <dbReference type="ChEBI" id="CHEBI:15379"/>
        <dbReference type="ChEBI" id="CHEBI:29036"/>
        <dbReference type="ChEBI" id="CHEBI:49552"/>
        <dbReference type="EC" id="1.16.3.4"/>
    </reaction>
    <physiologicalReaction direction="left-to-right" evidence="9">
        <dbReference type="Rhea" id="RHEA:30084"/>
    </physiologicalReaction>
</comment>
<feature type="domain" description="Plastocyanin-like" evidence="11">
    <location>
        <begin position="79"/>
        <end position="207"/>
    </location>
</feature>
<dbReference type="InterPro" id="IPR002355">
    <property type="entry name" value="Cu_oxidase_Cu_BS"/>
</dbReference>
<dbReference type="GO" id="GO:0005507">
    <property type="term" value="F:copper ion binding"/>
    <property type="evidence" value="ECO:0007669"/>
    <property type="project" value="InterPro"/>
</dbReference>
<dbReference type="AlphaFoldDB" id="A0A9X4LZY3"/>
<comment type="subunit">
    <text evidence="2">Monomer.</text>
</comment>
<dbReference type="InterPro" id="IPR011706">
    <property type="entry name" value="Cu-oxidase_C"/>
</dbReference>
<evidence type="ECO:0000256" key="8">
    <source>
        <dbReference type="ARBA" id="ARBA00043090"/>
    </source>
</evidence>
<evidence type="ECO:0000256" key="1">
    <source>
        <dbReference type="ARBA" id="ARBA00010609"/>
    </source>
</evidence>
<dbReference type="Pfam" id="PF07731">
    <property type="entry name" value="Cu-oxidase_2"/>
    <property type="match status" value="1"/>
</dbReference>
<dbReference type="PANTHER" id="PTHR48267">
    <property type="entry name" value="CUPREDOXIN SUPERFAMILY PROTEIN"/>
    <property type="match status" value="1"/>
</dbReference>
<evidence type="ECO:0000313" key="12">
    <source>
        <dbReference type="EMBL" id="MDG3014485.1"/>
    </source>
</evidence>
<accession>A0A9X4LZY3</accession>
<keyword evidence="13" id="KW-1185">Reference proteome</keyword>
<dbReference type="SUPFAM" id="SSF49503">
    <property type="entry name" value="Cupredoxins"/>
    <property type="match status" value="3"/>
</dbReference>
<dbReference type="InterPro" id="IPR011707">
    <property type="entry name" value="Cu-oxidase-like_N"/>
</dbReference>
<keyword evidence="4" id="KW-0560">Oxidoreductase</keyword>
<keyword evidence="3" id="KW-0479">Metal-binding</keyword>
<evidence type="ECO:0000256" key="5">
    <source>
        <dbReference type="ARBA" id="ARBA00038978"/>
    </source>
</evidence>
<sequence>MTVSRRRFLGWSAAGIGGAALLGAGIDWQLSGPRTLGKTLTSQARLPEPFTLPGTVPAVLAPYRSDQTADYHQVTQRRATATILPGYRTDIWGYNGQFPGPTLAARHGRTAVVTHRNELDVPTVVHVHGGHTPADSDGYPTDYLLPVAGTTAMLARDPQAVIARGQRDHTYPNDQLAATLWYHDHRMDFTGSSVWQGLAGFHLITDEPEQALPLPRGDRDLPLMLCDRAFDARGRLAYPAQDPTFLHTPGVTGDYMQGVQGDVILVNGVPWPRYDVAAARHRLRWLNASNARVYRLRLDTPHRQAPGFVQIGSDGGLLDKPQHLDAIDMAPSERFDTVVDLTGYRPGEQVTIVNDLGDGTTVPVLRLRVTHTVDDTSAVPDRLVDLERLDPAHAVRTREMNFRMGKMTAMDGSTQDKGWLINGKPFDPQRADATARLGDLEIWRITSDFNHPVHVHLNQFQVLSRNGRDPRPTDRGWKDTINLDAGQAAEIAVRFTDYTGRFLLHCHNLEHEDMAMMANLTTTL</sequence>
<evidence type="ECO:0000256" key="4">
    <source>
        <dbReference type="ARBA" id="ARBA00023002"/>
    </source>
</evidence>
<dbReference type="EMBL" id="JANRHA010000004">
    <property type="protein sequence ID" value="MDG3014485.1"/>
    <property type="molecule type" value="Genomic_DNA"/>
</dbReference>
<dbReference type="InterPro" id="IPR008972">
    <property type="entry name" value="Cupredoxin"/>
</dbReference>
<dbReference type="InterPro" id="IPR045087">
    <property type="entry name" value="Cu-oxidase_fam"/>
</dbReference>
<protein>
    <recommendedName>
        <fullName evidence="6">Multicopper oxidase CueO</fullName>
        <ecNumber evidence="5">1.16.3.4</ecNumber>
    </recommendedName>
    <alternativeName>
        <fullName evidence="7">Copper efflux oxidase</fullName>
    </alternativeName>
    <alternativeName>
        <fullName evidence="8">Cuprous oxidase</fullName>
    </alternativeName>
</protein>
<evidence type="ECO:0000313" key="13">
    <source>
        <dbReference type="Proteomes" id="UP001152755"/>
    </source>
</evidence>
<evidence type="ECO:0000256" key="3">
    <source>
        <dbReference type="ARBA" id="ARBA00022723"/>
    </source>
</evidence>
<evidence type="ECO:0000256" key="6">
    <source>
        <dbReference type="ARBA" id="ARBA00041027"/>
    </source>
</evidence>
<comment type="caution">
    <text evidence="12">The sequence shown here is derived from an EMBL/GenBank/DDBJ whole genome shotgun (WGS) entry which is preliminary data.</text>
</comment>
<dbReference type="CDD" id="cd13890">
    <property type="entry name" value="CuRO_3_CueO_FtsP"/>
    <property type="match status" value="1"/>
</dbReference>
<feature type="domain" description="Plastocyanin-like" evidence="10">
    <location>
        <begin position="408"/>
        <end position="522"/>
    </location>
</feature>
<evidence type="ECO:0000256" key="7">
    <source>
        <dbReference type="ARBA" id="ARBA00042896"/>
    </source>
</evidence>
<reference evidence="12" key="1">
    <citation type="submission" date="2022-08" db="EMBL/GenBank/DDBJ databases">
        <title>Genome analysis of Corynebacteriales strain.</title>
        <authorList>
            <person name="Lee S.D."/>
        </authorList>
    </citation>
    <scope>NUCLEOTIDE SEQUENCE</scope>
    <source>
        <strain evidence="12">D3-21</strain>
    </source>
</reference>
<dbReference type="PROSITE" id="PS51318">
    <property type="entry name" value="TAT"/>
    <property type="match status" value="1"/>
</dbReference>
<dbReference type="Proteomes" id="UP001152755">
    <property type="component" value="Unassembled WGS sequence"/>
</dbReference>
<dbReference type="RefSeq" id="WP_277830901.1">
    <property type="nucleotide sequence ID" value="NZ_JAAIVF010000001.1"/>
</dbReference>
<organism evidence="12 13">
    <name type="scientific">Speluncibacter jeojiensis</name>
    <dbReference type="NCBI Taxonomy" id="2710754"/>
    <lineage>
        <taxon>Bacteria</taxon>
        <taxon>Bacillati</taxon>
        <taxon>Actinomycetota</taxon>
        <taxon>Actinomycetes</taxon>
        <taxon>Mycobacteriales</taxon>
        <taxon>Speluncibacteraceae</taxon>
        <taxon>Speluncibacter</taxon>
    </lineage>
</organism>
<comment type="similarity">
    <text evidence="1">Belongs to the multicopper oxidase family.</text>
</comment>
<dbReference type="PROSITE" id="PS00080">
    <property type="entry name" value="MULTICOPPER_OXIDASE2"/>
    <property type="match status" value="1"/>
</dbReference>
<dbReference type="Gene3D" id="2.60.40.420">
    <property type="entry name" value="Cupredoxins - blue copper proteins"/>
    <property type="match status" value="4"/>
</dbReference>
<evidence type="ECO:0000259" key="11">
    <source>
        <dbReference type="Pfam" id="PF07732"/>
    </source>
</evidence>
<dbReference type="EC" id="1.16.3.4" evidence="5"/>
<evidence type="ECO:0000259" key="10">
    <source>
        <dbReference type="Pfam" id="PF07731"/>
    </source>
</evidence>